<sequence>MARRWLGTISLGLMVFEVSKTDNLGSQFDIATVLLTLATIAAIANIAVITMLKFAFENHGFQPKRIDFLFLLSPLVLLDLIIVSVLTGLFLLFNSILPSWFGAIAGAQLVFFLVFMLTVSVLVWKRVRVPNETDDGKTSQD</sequence>
<dbReference type="AlphaFoldDB" id="C7ZBP2"/>
<reference evidence="2 3" key="1">
    <citation type="journal article" date="2009" name="PLoS Genet.">
        <title>The genome of Nectria haematococca: contribution of supernumerary chromosomes to gene expansion.</title>
        <authorList>
            <person name="Coleman J.J."/>
            <person name="Rounsley S.D."/>
            <person name="Rodriguez-Carres M."/>
            <person name="Kuo A."/>
            <person name="Wasmann C.C."/>
            <person name="Grimwood J."/>
            <person name="Schmutz J."/>
            <person name="Taga M."/>
            <person name="White G.J."/>
            <person name="Zhou S."/>
            <person name="Schwartz D.C."/>
            <person name="Freitag M."/>
            <person name="Ma L.J."/>
            <person name="Danchin E.G."/>
            <person name="Henrissat B."/>
            <person name="Coutinho P.M."/>
            <person name="Nelson D.R."/>
            <person name="Straney D."/>
            <person name="Napoli C.A."/>
            <person name="Barker B.M."/>
            <person name="Gribskov M."/>
            <person name="Rep M."/>
            <person name="Kroken S."/>
            <person name="Molnar I."/>
            <person name="Rensing C."/>
            <person name="Kennell J.C."/>
            <person name="Zamora J."/>
            <person name="Farman M.L."/>
            <person name="Selker E.U."/>
            <person name="Salamov A."/>
            <person name="Shapiro H."/>
            <person name="Pangilinan J."/>
            <person name="Lindquist E."/>
            <person name="Lamers C."/>
            <person name="Grigoriev I.V."/>
            <person name="Geiser D.M."/>
            <person name="Covert S.F."/>
            <person name="Temporini E."/>
            <person name="Vanetten H.D."/>
        </authorList>
    </citation>
    <scope>NUCLEOTIDE SEQUENCE [LARGE SCALE GENOMIC DNA]</scope>
    <source>
        <strain evidence="3">ATCC MYA-4622 / CBS 123669 / FGSC 9596 / NRRL 45880 / 77-13-4</strain>
    </source>
</reference>
<keyword evidence="1" id="KW-0472">Membrane</keyword>
<dbReference type="KEGG" id="nhe:NECHADRAFT_88480"/>
<evidence type="ECO:0000313" key="3">
    <source>
        <dbReference type="Proteomes" id="UP000005206"/>
    </source>
</evidence>
<protein>
    <submittedName>
        <fullName evidence="2">Uncharacterized protein</fullName>
    </submittedName>
</protein>
<feature type="transmembrane region" description="Helical" evidence="1">
    <location>
        <begin position="30"/>
        <end position="56"/>
    </location>
</feature>
<keyword evidence="3" id="KW-1185">Reference proteome</keyword>
<dbReference type="HOGENOM" id="CLU_1825794_0_0_1"/>
<organism evidence="2 3">
    <name type="scientific">Fusarium vanettenii (strain ATCC MYA-4622 / CBS 123669 / FGSC 9596 / NRRL 45880 / 77-13-4)</name>
    <name type="common">Fusarium solani subsp. pisi</name>
    <dbReference type="NCBI Taxonomy" id="660122"/>
    <lineage>
        <taxon>Eukaryota</taxon>
        <taxon>Fungi</taxon>
        <taxon>Dikarya</taxon>
        <taxon>Ascomycota</taxon>
        <taxon>Pezizomycotina</taxon>
        <taxon>Sordariomycetes</taxon>
        <taxon>Hypocreomycetidae</taxon>
        <taxon>Hypocreales</taxon>
        <taxon>Nectriaceae</taxon>
        <taxon>Fusarium</taxon>
        <taxon>Fusarium solani species complex</taxon>
        <taxon>Fusarium vanettenii</taxon>
    </lineage>
</organism>
<gene>
    <name evidence="2" type="ORF">NECHADRAFT_88480</name>
</gene>
<feature type="transmembrane region" description="Helical" evidence="1">
    <location>
        <begin position="68"/>
        <end position="93"/>
    </location>
</feature>
<accession>C7ZBP2</accession>
<evidence type="ECO:0000256" key="1">
    <source>
        <dbReference type="SAM" id="Phobius"/>
    </source>
</evidence>
<dbReference type="VEuPathDB" id="FungiDB:NECHADRAFT_88480"/>
<dbReference type="OMA" id="LLWHTNN"/>
<keyword evidence="1" id="KW-0812">Transmembrane</keyword>
<dbReference type="Proteomes" id="UP000005206">
    <property type="component" value="Chromosome 14"/>
</dbReference>
<feature type="transmembrane region" description="Helical" evidence="1">
    <location>
        <begin position="99"/>
        <end position="124"/>
    </location>
</feature>
<dbReference type="InParanoid" id="C7ZBP2"/>
<evidence type="ECO:0000313" key="2">
    <source>
        <dbReference type="EMBL" id="EEU38601.1"/>
    </source>
</evidence>
<dbReference type="RefSeq" id="XP_003044314.1">
    <property type="nucleotide sequence ID" value="XM_003044268.1"/>
</dbReference>
<dbReference type="EMBL" id="GG698915">
    <property type="protein sequence ID" value="EEU38601.1"/>
    <property type="molecule type" value="Genomic_DNA"/>
</dbReference>
<dbReference type="GeneID" id="9670637"/>
<keyword evidence="1" id="KW-1133">Transmembrane helix</keyword>
<name>C7ZBP2_FUSV7</name>
<proteinExistence type="predicted"/>